<evidence type="ECO:0000256" key="1">
    <source>
        <dbReference type="SAM" id="Phobius"/>
    </source>
</evidence>
<evidence type="ECO:0000313" key="3">
    <source>
        <dbReference type="Proteomes" id="UP000184356"/>
    </source>
</evidence>
<keyword evidence="1" id="KW-1133">Transmembrane helix</keyword>
<keyword evidence="3" id="KW-1185">Reference proteome</keyword>
<protein>
    <submittedName>
        <fullName evidence="2">Uncharacterized protein</fullName>
    </submittedName>
</protein>
<dbReference type="EMBL" id="KV878582">
    <property type="protein sequence ID" value="OJJ63650.1"/>
    <property type="molecule type" value="Genomic_DNA"/>
</dbReference>
<keyword evidence="1" id="KW-0812">Transmembrane</keyword>
<reference evidence="3" key="1">
    <citation type="journal article" date="2017" name="Genome Biol.">
        <title>Comparative genomics reveals high biological diversity and specific adaptations in the industrially and medically important fungal genus Aspergillus.</title>
        <authorList>
            <person name="de Vries R.P."/>
            <person name="Riley R."/>
            <person name="Wiebenga A."/>
            <person name="Aguilar-Osorio G."/>
            <person name="Amillis S."/>
            <person name="Uchima C.A."/>
            <person name="Anderluh G."/>
            <person name="Asadollahi M."/>
            <person name="Askin M."/>
            <person name="Barry K."/>
            <person name="Battaglia E."/>
            <person name="Bayram O."/>
            <person name="Benocci T."/>
            <person name="Braus-Stromeyer S.A."/>
            <person name="Caldana C."/>
            <person name="Canovas D."/>
            <person name="Cerqueira G.C."/>
            <person name="Chen F."/>
            <person name="Chen W."/>
            <person name="Choi C."/>
            <person name="Clum A."/>
            <person name="Dos Santos R.A."/>
            <person name="Damasio A.R."/>
            <person name="Diallinas G."/>
            <person name="Emri T."/>
            <person name="Fekete E."/>
            <person name="Flipphi M."/>
            <person name="Freyberg S."/>
            <person name="Gallo A."/>
            <person name="Gournas C."/>
            <person name="Habgood R."/>
            <person name="Hainaut M."/>
            <person name="Harispe M.L."/>
            <person name="Henrissat B."/>
            <person name="Hilden K.S."/>
            <person name="Hope R."/>
            <person name="Hossain A."/>
            <person name="Karabika E."/>
            <person name="Karaffa L."/>
            <person name="Karanyi Z."/>
            <person name="Krasevec N."/>
            <person name="Kuo A."/>
            <person name="Kusch H."/>
            <person name="LaButti K."/>
            <person name="Lagendijk E.L."/>
            <person name="Lapidus A."/>
            <person name="Levasseur A."/>
            <person name="Lindquist E."/>
            <person name="Lipzen A."/>
            <person name="Logrieco A.F."/>
            <person name="MacCabe A."/>
            <person name="Maekelae M.R."/>
            <person name="Malavazi I."/>
            <person name="Melin P."/>
            <person name="Meyer V."/>
            <person name="Mielnichuk N."/>
            <person name="Miskei M."/>
            <person name="Molnar A.P."/>
            <person name="Mule G."/>
            <person name="Ngan C.Y."/>
            <person name="Orejas M."/>
            <person name="Orosz E."/>
            <person name="Ouedraogo J.P."/>
            <person name="Overkamp K.M."/>
            <person name="Park H.-S."/>
            <person name="Perrone G."/>
            <person name="Piumi F."/>
            <person name="Punt P.J."/>
            <person name="Ram A.F."/>
            <person name="Ramon A."/>
            <person name="Rauscher S."/>
            <person name="Record E."/>
            <person name="Riano-Pachon D.M."/>
            <person name="Robert V."/>
            <person name="Roehrig J."/>
            <person name="Ruller R."/>
            <person name="Salamov A."/>
            <person name="Salih N.S."/>
            <person name="Samson R.A."/>
            <person name="Sandor E."/>
            <person name="Sanguinetti M."/>
            <person name="Schuetze T."/>
            <person name="Sepcic K."/>
            <person name="Shelest E."/>
            <person name="Sherlock G."/>
            <person name="Sophianopoulou V."/>
            <person name="Squina F.M."/>
            <person name="Sun H."/>
            <person name="Susca A."/>
            <person name="Todd R.B."/>
            <person name="Tsang A."/>
            <person name="Unkles S.E."/>
            <person name="van de Wiele N."/>
            <person name="van Rossen-Uffink D."/>
            <person name="Oliveira J.V."/>
            <person name="Vesth T.C."/>
            <person name="Visser J."/>
            <person name="Yu J.-H."/>
            <person name="Zhou M."/>
            <person name="Andersen M.R."/>
            <person name="Archer D.B."/>
            <person name="Baker S.E."/>
            <person name="Benoit I."/>
            <person name="Brakhage A.A."/>
            <person name="Braus G.H."/>
            <person name="Fischer R."/>
            <person name="Frisvad J.C."/>
            <person name="Goldman G.H."/>
            <person name="Houbraken J."/>
            <person name="Oakley B."/>
            <person name="Pocsi I."/>
            <person name="Scazzocchio C."/>
            <person name="Seiboth B."/>
            <person name="vanKuyk P.A."/>
            <person name="Wortman J."/>
            <person name="Dyer P.S."/>
            <person name="Grigoriev I.V."/>
        </authorList>
    </citation>
    <scope>NUCLEOTIDE SEQUENCE [LARGE SCALE GENOMIC DNA]</scope>
    <source>
        <strain evidence="3">CBS 593.65</strain>
    </source>
</reference>
<dbReference type="Proteomes" id="UP000184356">
    <property type="component" value="Unassembled WGS sequence"/>
</dbReference>
<sequence>MVLRSFHNNTSIFLGPTAVGVYLHYSVLFHSRDMALYENLSDFFRSLSPQGLNEMNDFCPRWRAGPF</sequence>
<evidence type="ECO:0000313" key="2">
    <source>
        <dbReference type="EMBL" id="OJJ63650.1"/>
    </source>
</evidence>
<feature type="transmembrane region" description="Helical" evidence="1">
    <location>
        <begin position="12"/>
        <end position="29"/>
    </location>
</feature>
<dbReference type="VEuPathDB" id="FungiDB:ASPSYDRAFT_38258"/>
<accession>A0A1L9TW40</accession>
<name>A0A1L9TW40_9EURO</name>
<dbReference type="GeneID" id="63761751"/>
<dbReference type="RefSeq" id="XP_040707456.1">
    <property type="nucleotide sequence ID" value="XM_040845678.1"/>
</dbReference>
<proteinExistence type="predicted"/>
<keyword evidence="1" id="KW-0472">Membrane</keyword>
<gene>
    <name evidence="2" type="ORF">ASPSYDRAFT_38258</name>
</gene>
<organism evidence="2 3">
    <name type="scientific">Aspergillus sydowii CBS 593.65</name>
    <dbReference type="NCBI Taxonomy" id="1036612"/>
    <lineage>
        <taxon>Eukaryota</taxon>
        <taxon>Fungi</taxon>
        <taxon>Dikarya</taxon>
        <taxon>Ascomycota</taxon>
        <taxon>Pezizomycotina</taxon>
        <taxon>Eurotiomycetes</taxon>
        <taxon>Eurotiomycetidae</taxon>
        <taxon>Eurotiales</taxon>
        <taxon>Aspergillaceae</taxon>
        <taxon>Aspergillus</taxon>
        <taxon>Aspergillus subgen. Nidulantes</taxon>
    </lineage>
</organism>
<dbReference type="AlphaFoldDB" id="A0A1L9TW40"/>